<dbReference type="PANTHER" id="PTHR44259:SF107">
    <property type="entry name" value="F-BOX PROTEIN SKIP23-LIKE"/>
    <property type="match status" value="1"/>
</dbReference>
<dbReference type="EMBL" id="CM018048">
    <property type="protein sequence ID" value="KAA8521449.1"/>
    <property type="molecule type" value="Genomic_DNA"/>
</dbReference>
<dbReference type="PANTHER" id="PTHR44259">
    <property type="entry name" value="OS07G0183000 PROTEIN-RELATED"/>
    <property type="match status" value="1"/>
</dbReference>
<dbReference type="AlphaFoldDB" id="A0A5J4ZTN9"/>
<feature type="domain" description="KIB1-4 beta-propeller" evidence="1">
    <location>
        <begin position="20"/>
        <end position="88"/>
    </location>
</feature>
<name>A0A5J4ZTN9_9ASTE</name>
<accession>A0A5J4ZTN9</accession>
<dbReference type="OrthoDB" id="642536at2759"/>
<proteinExistence type="predicted"/>
<sequence>MVYGNHNDETGPLGAKYVLTSYFEIYKLDMHTREWEEVSGLGDWTLFVGNNYSFPIRSSECKSNRISFTDDFLDYYAKSEGRDMGVYNCEDETVDRTTMSSDLLSPFCPPLWITPNPWLLL</sequence>
<keyword evidence="3" id="KW-1185">Reference proteome</keyword>
<gene>
    <name evidence="2" type="ORF">F0562_012118</name>
</gene>
<dbReference type="Proteomes" id="UP000325577">
    <property type="component" value="Linkage Group LG5"/>
</dbReference>
<dbReference type="InterPro" id="IPR050942">
    <property type="entry name" value="F-box_BR-signaling"/>
</dbReference>
<organism evidence="2 3">
    <name type="scientific">Nyssa sinensis</name>
    <dbReference type="NCBI Taxonomy" id="561372"/>
    <lineage>
        <taxon>Eukaryota</taxon>
        <taxon>Viridiplantae</taxon>
        <taxon>Streptophyta</taxon>
        <taxon>Embryophyta</taxon>
        <taxon>Tracheophyta</taxon>
        <taxon>Spermatophyta</taxon>
        <taxon>Magnoliopsida</taxon>
        <taxon>eudicotyledons</taxon>
        <taxon>Gunneridae</taxon>
        <taxon>Pentapetalae</taxon>
        <taxon>asterids</taxon>
        <taxon>Cornales</taxon>
        <taxon>Nyssaceae</taxon>
        <taxon>Nyssa</taxon>
    </lineage>
</organism>
<dbReference type="InterPro" id="IPR005174">
    <property type="entry name" value="KIB1-4_b-propeller"/>
</dbReference>
<reference evidence="2 3" key="1">
    <citation type="submission" date="2019-09" db="EMBL/GenBank/DDBJ databases">
        <title>A chromosome-level genome assembly of the Chinese tupelo Nyssa sinensis.</title>
        <authorList>
            <person name="Yang X."/>
            <person name="Kang M."/>
            <person name="Yang Y."/>
            <person name="Xiong H."/>
            <person name="Wang M."/>
            <person name="Zhang Z."/>
            <person name="Wang Z."/>
            <person name="Wu H."/>
            <person name="Ma T."/>
            <person name="Liu J."/>
            <person name="Xi Z."/>
        </authorList>
    </citation>
    <scope>NUCLEOTIDE SEQUENCE [LARGE SCALE GENOMIC DNA]</scope>
    <source>
        <strain evidence="2">J267</strain>
        <tissue evidence="2">Leaf</tissue>
    </source>
</reference>
<protein>
    <recommendedName>
        <fullName evidence="1">KIB1-4 beta-propeller domain-containing protein</fullName>
    </recommendedName>
</protein>
<evidence type="ECO:0000313" key="2">
    <source>
        <dbReference type="EMBL" id="KAA8521449.1"/>
    </source>
</evidence>
<evidence type="ECO:0000259" key="1">
    <source>
        <dbReference type="Pfam" id="PF03478"/>
    </source>
</evidence>
<dbReference type="Pfam" id="PF03478">
    <property type="entry name" value="Beta-prop_KIB1-4"/>
    <property type="match status" value="1"/>
</dbReference>
<evidence type="ECO:0000313" key="3">
    <source>
        <dbReference type="Proteomes" id="UP000325577"/>
    </source>
</evidence>